<evidence type="ECO:0000313" key="4">
    <source>
        <dbReference type="Proteomes" id="UP000053237"/>
    </source>
</evidence>
<organism evidence="3 4">
    <name type="scientific">Albugo candida</name>
    <dbReference type="NCBI Taxonomy" id="65357"/>
    <lineage>
        <taxon>Eukaryota</taxon>
        <taxon>Sar</taxon>
        <taxon>Stramenopiles</taxon>
        <taxon>Oomycota</taxon>
        <taxon>Peronosporomycetes</taxon>
        <taxon>Albuginales</taxon>
        <taxon>Albuginaceae</taxon>
        <taxon>Albugo</taxon>
    </lineage>
</organism>
<feature type="coiled-coil region" evidence="1">
    <location>
        <begin position="38"/>
        <end position="65"/>
    </location>
</feature>
<dbReference type="Proteomes" id="UP000053237">
    <property type="component" value="Unassembled WGS sequence"/>
</dbReference>
<reference evidence="3 4" key="1">
    <citation type="submission" date="2012-05" db="EMBL/GenBank/DDBJ databases">
        <title>Recombination and specialization in a pathogen metapopulation.</title>
        <authorList>
            <person name="Gardiner A."/>
            <person name="Kemen E."/>
            <person name="Schultz-Larsen T."/>
            <person name="MacLean D."/>
            <person name="Van Oosterhout C."/>
            <person name="Jones J.D.G."/>
        </authorList>
    </citation>
    <scope>NUCLEOTIDE SEQUENCE [LARGE SCALE GENOMIC DNA]</scope>
    <source>
        <strain evidence="3 4">Ac Nc2</strain>
    </source>
</reference>
<dbReference type="OrthoDB" id="168212at2759"/>
<protein>
    <submittedName>
        <fullName evidence="3">Uncharacterized protein</fullName>
    </submittedName>
</protein>
<sequence length="442" mass="50972">MLPPLSASTAEEKQEQQSMRSCDVESLSYERNVLIRIAQSQQNAISKLESTVSTLQKELRENTSRQQIQTALNIVDSDKHTCCGVALVRKENGQLVNSTSNDNTKWMVKRLQTTLREKDREICELYMQLSTHKKLLHQVTHRHVLPIEYLPKSCQSVRKESDKGFRHLFRFKIDEVFYNLFVGKRRRAQQHREAQVIEMMQREIDRLQMQLLSMHGTSTQARHPTSESFISDSFMPRCDTRTDTSLVVRNDTEPERDSLEVLNRCSKMQALRELLDENELSDTASFHDENRHHTEQKSKTSKFCERLLVRKRSMPSNKIAGTDTDYTTMNMDSKQNLLEQKSGTSVTRSSAMITAPNSMELSASARMPEFESDTWRTMDYIHQDAYVAPRFQSIVSLRVKQFEQDSKLINSEAHFDDDSLSSGRASYSSSFGSESFIDLTVP</sequence>
<name>A0A024G274_9STRA</name>
<evidence type="ECO:0000256" key="2">
    <source>
        <dbReference type="SAM" id="MobiDB-lite"/>
    </source>
</evidence>
<feature type="region of interest" description="Disordered" evidence="2">
    <location>
        <begin position="1"/>
        <end position="22"/>
    </location>
</feature>
<keyword evidence="1" id="KW-0175">Coiled coil</keyword>
<evidence type="ECO:0000313" key="3">
    <source>
        <dbReference type="EMBL" id="CCI40671.1"/>
    </source>
</evidence>
<accession>A0A024G274</accession>
<dbReference type="AlphaFoldDB" id="A0A024G274"/>
<proteinExistence type="predicted"/>
<comment type="caution">
    <text evidence="3">The sequence shown here is derived from an EMBL/GenBank/DDBJ whole genome shotgun (WGS) entry which is preliminary data.</text>
</comment>
<evidence type="ECO:0000256" key="1">
    <source>
        <dbReference type="SAM" id="Coils"/>
    </source>
</evidence>
<dbReference type="InParanoid" id="A0A024G274"/>
<dbReference type="EMBL" id="CAIX01000010">
    <property type="protein sequence ID" value="CCI40671.1"/>
    <property type="molecule type" value="Genomic_DNA"/>
</dbReference>
<keyword evidence="4" id="KW-1185">Reference proteome</keyword>
<gene>
    <name evidence="3" type="ORF">BN9_014550</name>
</gene>